<protein>
    <submittedName>
        <fullName evidence="7">Lipopolysaccharide export system protein LptC</fullName>
    </submittedName>
</protein>
<dbReference type="PANTHER" id="PTHR37481">
    <property type="entry name" value="LIPOPOLYSACCHARIDE EXPORT SYSTEM PROTEIN LPTC"/>
    <property type="match status" value="1"/>
</dbReference>
<dbReference type="Proteomes" id="UP000247551">
    <property type="component" value="Unassembled WGS sequence"/>
</dbReference>
<evidence type="ECO:0000256" key="2">
    <source>
        <dbReference type="ARBA" id="ARBA00022519"/>
    </source>
</evidence>
<gene>
    <name evidence="7" type="ORF">DFP75_10277</name>
</gene>
<dbReference type="RefSeq" id="WP_110572999.1">
    <property type="nucleotide sequence ID" value="NZ_QKLW01000002.1"/>
</dbReference>
<evidence type="ECO:0000256" key="5">
    <source>
        <dbReference type="ARBA" id="ARBA00023136"/>
    </source>
</evidence>
<evidence type="ECO:0000256" key="3">
    <source>
        <dbReference type="ARBA" id="ARBA00022692"/>
    </source>
</evidence>
<name>A0A318V5N9_9GAMM</name>
<dbReference type="GO" id="GO:0005886">
    <property type="term" value="C:plasma membrane"/>
    <property type="evidence" value="ECO:0007669"/>
    <property type="project" value="InterPro"/>
</dbReference>
<keyword evidence="1" id="KW-1003">Cell membrane</keyword>
<dbReference type="GO" id="GO:0017089">
    <property type="term" value="F:glycolipid transfer activity"/>
    <property type="evidence" value="ECO:0007669"/>
    <property type="project" value="TreeGrafter"/>
</dbReference>
<dbReference type="Pfam" id="PF06835">
    <property type="entry name" value="LptC"/>
    <property type="match status" value="1"/>
</dbReference>
<dbReference type="Gene3D" id="2.60.450.10">
    <property type="entry name" value="Lipopolysaccharide (LPS) transport protein A like domain"/>
    <property type="match status" value="1"/>
</dbReference>
<dbReference type="AlphaFoldDB" id="A0A318V5N9"/>
<dbReference type="GO" id="GO:0015221">
    <property type="term" value="F:lipopolysaccharide transmembrane transporter activity"/>
    <property type="evidence" value="ECO:0007669"/>
    <property type="project" value="InterPro"/>
</dbReference>
<proteinExistence type="predicted"/>
<dbReference type="InterPro" id="IPR010664">
    <property type="entry name" value="LipoPS_assembly_LptC-rel"/>
</dbReference>
<evidence type="ECO:0000256" key="1">
    <source>
        <dbReference type="ARBA" id="ARBA00022475"/>
    </source>
</evidence>
<evidence type="ECO:0000256" key="6">
    <source>
        <dbReference type="SAM" id="Phobius"/>
    </source>
</evidence>
<keyword evidence="5 6" id="KW-0472">Membrane</keyword>
<keyword evidence="3 6" id="KW-0812">Transmembrane</keyword>
<dbReference type="InterPro" id="IPR052363">
    <property type="entry name" value="LPS_export_LptC"/>
</dbReference>
<keyword evidence="2" id="KW-0997">Cell inner membrane</keyword>
<keyword evidence="4 6" id="KW-1133">Transmembrane helix</keyword>
<evidence type="ECO:0000313" key="8">
    <source>
        <dbReference type="Proteomes" id="UP000247551"/>
    </source>
</evidence>
<dbReference type="GO" id="GO:0030288">
    <property type="term" value="C:outer membrane-bounded periplasmic space"/>
    <property type="evidence" value="ECO:0007669"/>
    <property type="project" value="TreeGrafter"/>
</dbReference>
<reference evidence="7 8" key="1">
    <citation type="submission" date="2018-06" db="EMBL/GenBank/DDBJ databases">
        <title>Genomic Encyclopedia of Type Strains, Phase III (KMG-III): the genomes of soil and plant-associated and newly described type strains.</title>
        <authorList>
            <person name="Whitman W."/>
        </authorList>
    </citation>
    <scope>NUCLEOTIDE SEQUENCE [LARGE SCALE GENOMIC DNA]</scope>
    <source>
        <strain evidence="7 8">CECT 7730</strain>
    </source>
</reference>
<accession>A0A318V5N9</accession>
<keyword evidence="8" id="KW-1185">Reference proteome</keyword>
<organism evidence="7 8">
    <name type="scientific">Marinomonas alcarazii</name>
    <dbReference type="NCBI Taxonomy" id="491949"/>
    <lineage>
        <taxon>Bacteria</taxon>
        <taxon>Pseudomonadati</taxon>
        <taxon>Pseudomonadota</taxon>
        <taxon>Gammaproteobacteria</taxon>
        <taxon>Oceanospirillales</taxon>
        <taxon>Oceanospirillaceae</taxon>
        <taxon>Marinomonas</taxon>
    </lineage>
</organism>
<evidence type="ECO:0000313" key="7">
    <source>
        <dbReference type="EMBL" id="PYF82987.1"/>
    </source>
</evidence>
<comment type="caution">
    <text evidence="7">The sequence shown here is derived from an EMBL/GenBank/DDBJ whole genome shotgun (WGS) entry which is preliminary data.</text>
</comment>
<dbReference type="InterPro" id="IPR026265">
    <property type="entry name" value="LptC"/>
</dbReference>
<sequence length="191" mass="21185">MNLAKTLKTRNILLLAVVTVVIASISWYSTKPSRNLVESDALRGSPDYFITDVQVKEFDENGGLIETLNAKQTSHYDLKEKTLLEQPSVARYSESGQWHGKADKGVIEDGSNDILLTDNVRATKKYQQSEDIQLSSDNMHYVDKDKSLTSYGAATLISTQGKTSANKITTFINSEEVVMTGSVRGNYETTH</sequence>
<dbReference type="EMBL" id="QKLW01000002">
    <property type="protein sequence ID" value="PYF82987.1"/>
    <property type="molecule type" value="Genomic_DNA"/>
</dbReference>
<dbReference type="PANTHER" id="PTHR37481:SF1">
    <property type="entry name" value="LIPOPOLYSACCHARIDE EXPORT SYSTEM PROTEIN LPTC"/>
    <property type="match status" value="1"/>
</dbReference>
<dbReference type="NCBIfam" id="TIGR04409">
    <property type="entry name" value="LptC_YrbK"/>
    <property type="match status" value="1"/>
</dbReference>
<evidence type="ECO:0000256" key="4">
    <source>
        <dbReference type="ARBA" id="ARBA00022989"/>
    </source>
</evidence>
<feature type="transmembrane region" description="Helical" evidence="6">
    <location>
        <begin position="12"/>
        <end position="29"/>
    </location>
</feature>